<evidence type="ECO:0000259" key="8">
    <source>
        <dbReference type="PROSITE" id="PS51007"/>
    </source>
</evidence>
<evidence type="ECO:0000256" key="2">
    <source>
        <dbReference type="ARBA" id="ARBA00022617"/>
    </source>
</evidence>
<feature type="domain" description="Cytochrome c" evidence="8">
    <location>
        <begin position="40"/>
        <end position="202"/>
    </location>
</feature>
<sequence>MRRSAMALACAALLAGPGLGGIVPARVLGSSPALAETVKGDPAAGRKRAGMCRTCHGLDGMARIPIAPHIGGEPPAYLRAQLRAFRDGRRVHEMMSVVAKSLDDTAIADLAAWYGSHQASATLPASVSAQAAPVECSACHGETGIGQMDDVPNLAGESVIYIDTQLKAFRLGKRKHEVMSTVAAELTDEDIRAFADWYAAVNLEIAPPAQ</sequence>
<dbReference type="InterPro" id="IPR050597">
    <property type="entry name" value="Cytochrome_c_Oxidase_Subunit"/>
</dbReference>
<keyword evidence="1" id="KW-0813">Transport</keyword>
<dbReference type="InterPro" id="IPR009056">
    <property type="entry name" value="Cyt_c-like_dom"/>
</dbReference>
<keyword evidence="3 6" id="KW-0479">Metal-binding</keyword>
<evidence type="ECO:0000256" key="4">
    <source>
        <dbReference type="ARBA" id="ARBA00022982"/>
    </source>
</evidence>
<feature type="signal peptide" evidence="7">
    <location>
        <begin position="1"/>
        <end position="20"/>
    </location>
</feature>
<evidence type="ECO:0000313" key="10">
    <source>
        <dbReference type="Proteomes" id="UP000435648"/>
    </source>
</evidence>
<evidence type="ECO:0000256" key="7">
    <source>
        <dbReference type="SAM" id="SignalP"/>
    </source>
</evidence>
<dbReference type="PANTHER" id="PTHR33751:SF9">
    <property type="entry name" value="CYTOCHROME C4"/>
    <property type="match status" value="1"/>
</dbReference>
<organism evidence="9 10">
    <name type="scientific">Stappia indica</name>
    <dbReference type="NCBI Taxonomy" id="538381"/>
    <lineage>
        <taxon>Bacteria</taxon>
        <taxon>Pseudomonadati</taxon>
        <taxon>Pseudomonadota</taxon>
        <taxon>Alphaproteobacteria</taxon>
        <taxon>Hyphomicrobiales</taxon>
        <taxon>Stappiaceae</taxon>
        <taxon>Stappia</taxon>
    </lineage>
</organism>
<keyword evidence="4" id="KW-0249">Electron transport</keyword>
<dbReference type="EMBL" id="CP046908">
    <property type="protein sequence ID" value="QGZ33127.1"/>
    <property type="molecule type" value="Genomic_DNA"/>
</dbReference>
<protein>
    <submittedName>
        <fullName evidence="9">Cytochrome C</fullName>
    </submittedName>
</protein>
<name>A0A857C2F5_9HYPH</name>
<evidence type="ECO:0000256" key="6">
    <source>
        <dbReference type="PROSITE-ProRule" id="PRU00433"/>
    </source>
</evidence>
<dbReference type="PROSITE" id="PS51007">
    <property type="entry name" value="CYTC"/>
    <property type="match status" value="1"/>
</dbReference>
<keyword evidence="7" id="KW-0732">Signal</keyword>
<proteinExistence type="predicted"/>
<dbReference type="AlphaFoldDB" id="A0A857C2F5"/>
<dbReference type="GO" id="GO:0009055">
    <property type="term" value="F:electron transfer activity"/>
    <property type="evidence" value="ECO:0007669"/>
    <property type="project" value="InterPro"/>
</dbReference>
<evidence type="ECO:0000313" key="9">
    <source>
        <dbReference type="EMBL" id="QGZ33127.1"/>
    </source>
</evidence>
<dbReference type="SUPFAM" id="SSF46626">
    <property type="entry name" value="Cytochrome c"/>
    <property type="match status" value="2"/>
</dbReference>
<dbReference type="KEGG" id="siw:GH266_00555"/>
<dbReference type="GO" id="GO:0046872">
    <property type="term" value="F:metal ion binding"/>
    <property type="evidence" value="ECO:0007669"/>
    <property type="project" value="UniProtKB-KW"/>
</dbReference>
<reference evidence="9 10" key="1">
    <citation type="submission" date="2019-12" db="EMBL/GenBank/DDBJ databases">
        <title>The genome of Stappia indica PHM037.</title>
        <authorList>
            <person name="Kacar D."/>
            <person name="Galan B."/>
            <person name="Canedo L."/>
            <person name="Rodriguez P."/>
            <person name="de la Calle F."/>
            <person name="Garcia J.L."/>
        </authorList>
    </citation>
    <scope>NUCLEOTIDE SEQUENCE [LARGE SCALE GENOMIC DNA]</scope>
    <source>
        <strain evidence="9 10">PHM037</strain>
    </source>
</reference>
<dbReference type="Gene3D" id="1.10.760.10">
    <property type="entry name" value="Cytochrome c-like domain"/>
    <property type="match status" value="2"/>
</dbReference>
<gene>
    <name evidence="9" type="ORF">GH266_00555</name>
</gene>
<dbReference type="RefSeq" id="WP_158192156.1">
    <property type="nucleotide sequence ID" value="NZ_CP046908.1"/>
</dbReference>
<keyword evidence="2 6" id="KW-0349">Heme</keyword>
<dbReference type="PANTHER" id="PTHR33751">
    <property type="entry name" value="CBB3-TYPE CYTOCHROME C OXIDASE SUBUNIT FIXP"/>
    <property type="match status" value="1"/>
</dbReference>
<keyword evidence="5 6" id="KW-0408">Iron</keyword>
<dbReference type="OrthoDB" id="9808603at2"/>
<evidence type="ECO:0000256" key="5">
    <source>
        <dbReference type="ARBA" id="ARBA00023004"/>
    </source>
</evidence>
<dbReference type="Proteomes" id="UP000435648">
    <property type="component" value="Chromosome"/>
</dbReference>
<dbReference type="InterPro" id="IPR036909">
    <property type="entry name" value="Cyt_c-like_dom_sf"/>
</dbReference>
<feature type="chain" id="PRO_5032701038" evidence="7">
    <location>
        <begin position="21"/>
        <end position="210"/>
    </location>
</feature>
<evidence type="ECO:0000256" key="3">
    <source>
        <dbReference type="ARBA" id="ARBA00022723"/>
    </source>
</evidence>
<dbReference type="GO" id="GO:0020037">
    <property type="term" value="F:heme binding"/>
    <property type="evidence" value="ECO:0007669"/>
    <property type="project" value="InterPro"/>
</dbReference>
<evidence type="ECO:0000256" key="1">
    <source>
        <dbReference type="ARBA" id="ARBA00022448"/>
    </source>
</evidence>
<accession>A0A857C2F5</accession>